<dbReference type="PANTHER" id="PTHR30293:SF0">
    <property type="entry name" value="NITROGEN ASSIMILATION REGULATORY PROTEIN NAC"/>
    <property type="match status" value="1"/>
</dbReference>
<evidence type="ECO:0000259" key="7">
    <source>
        <dbReference type="PROSITE" id="PS50931"/>
    </source>
</evidence>
<dbReference type="Pfam" id="PF00126">
    <property type="entry name" value="HTH_1"/>
    <property type="match status" value="1"/>
</dbReference>
<keyword evidence="5" id="KW-0804">Transcription</keyword>
<organism evidence="8 9">
    <name type="scientific">Mesorhizobium plurifarium</name>
    <dbReference type="NCBI Taxonomy" id="69974"/>
    <lineage>
        <taxon>Bacteria</taxon>
        <taxon>Pseudomonadati</taxon>
        <taxon>Pseudomonadota</taxon>
        <taxon>Alphaproteobacteria</taxon>
        <taxon>Hyphomicrobiales</taxon>
        <taxon>Phyllobacteriaceae</taxon>
        <taxon>Mesorhizobium</taxon>
    </lineage>
</organism>
<keyword evidence="4" id="KW-0010">Activator</keyword>
<name>A0A0K2W0V1_MESPL</name>
<keyword evidence="3 8" id="KW-0238">DNA-binding</keyword>
<evidence type="ECO:0000256" key="3">
    <source>
        <dbReference type="ARBA" id="ARBA00023125"/>
    </source>
</evidence>
<gene>
    <name evidence="8" type="ORF">MPL1032_240304</name>
</gene>
<evidence type="ECO:0000256" key="5">
    <source>
        <dbReference type="ARBA" id="ARBA00023163"/>
    </source>
</evidence>
<evidence type="ECO:0000256" key="6">
    <source>
        <dbReference type="SAM" id="MobiDB-lite"/>
    </source>
</evidence>
<dbReference type="PROSITE" id="PS50931">
    <property type="entry name" value="HTH_LYSR"/>
    <property type="match status" value="1"/>
</dbReference>
<dbReference type="GO" id="GO:0003700">
    <property type="term" value="F:DNA-binding transcription factor activity"/>
    <property type="evidence" value="ECO:0007669"/>
    <property type="project" value="InterPro"/>
</dbReference>
<dbReference type="EMBL" id="CCND01000017">
    <property type="protein sequence ID" value="CDX58878.1"/>
    <property type="molecule type" value="Genomic_DNA"/>
</dbReference>
<dbReference type="FunFam" id="1.10.10.10:FF:000001">
    <property type="entry name" value="LysR family transcriptional regulator"/>
    <property type="match status" value="1"/>
</dbReference>
<accession>A0A0K2W0V1</accession>
<dbReference type="Gene3D" id="3.40.190.290">
    <property type="match status" value="1"/>
</dbReference>
<dbReference type="SUPFAM" id="SSF46785">
    <property type="entry name" value="Winged helix' DNA-binding domain"/>
    <property type="match status" value="1"/>
</dbReference>
<keyword evidence="2" id="KW-0805">Transcription regulation</keyword>
<reference evidence="9" key="1">
    <citation type="submission" date="2014-08" db="EMBL/GenBank/DDBJ databases">
        <authorList>
            <person name="Edwards T."/>
        </authorList>
    </citation>
    <scope>NUCLEOTIDE SEQUENCE [LARGE SCALE GENOMIC DNA]</scope>
</reference>
<dbReference type="Proteomes" id="UP000182888">
    <property type="component" value="Unassembled WGS sequence"/>
</dbReference>
<proteinExistence type="inferred from homology"/>
<comment type="similarity">
    <text evidence="1">Belongs to the LysR transcriptional regulatory family.</text>
</comment>
<dbReference type="SUPFAM" id="SSF53850">
    <property type="entry name" value="Periplasmic binding protein-like II"/>
    <property type="match status" value="1"/>
</dbReference>
<evidence type="ECO:0000256" key="1">
    <source>
        <dbReference type="ARBA" id="ARBA00009437"/>
    </source>
</evidence>
<evidence type="ECO:0000313" key="8">
    <source>
        <dbReference type="EMBL" id="CDX58878.1"/>
    </source>
</evidence>
<evidence type="ECO:0000313" key="9">
    <source>
        <dbReference type="Proteomes" id="UP000182888"/>
    </source>
</evidence>
<dbReference type="Gene3D" id="1.10.10.10">
    <property type="entry name" value="Winged helix-like DNA-binding domain superfamily/Winged helix DNA-binding domain"/>
    <property type="match status" value="1"/>
</dbReference>
<dbReference type="PRINTS" id="PR00039">
    <property type="entry name" value="HTHLYSR"/>
</dbReference>
<protein>
    <submittedName>
        <fullName evidence="8">Putative DNA-binding transcriptional dual regulator of nitrogen assimilation</fullName>
    </submittedName>
</protein>
<dbReference type="PANTHER" id="PTHR30293">
    <property type="entry name" value="TRANSCRIPTIONAL REGULATORY PROTEIN NAC-RELATED"/>
    <property type="match status" value="1"/>
</dbReference>
<dbReference type="InterPro" id="IPR005119">
    <property type="entry name" value="LysR_subst-bd"/>
</dbReference>
<feature type="domain" description="HTH lysR-type" evidence="7">
    <location>
        <begin position="1"/>
        <end position="58"/>
    </location>
</feature>
<dbReference type="AlphaFoldDB" id="A0A0K2W0V1"/>
<dbReference type="Pfam" id="PF03466">
    <property type="entry name" value="LysR_substrate"/>
    <property type="match status" value="1"/>
</dbReference>
<dbReference type="InterPro" id="IPR000847">
    <property type="entry name" value="LysR_HTH_N"/>
</dbReference>
<dbReference type="InterPro" id="IPR036390">
    <property type="entry name" value="WH_DNA-bd_sf"/>
</dbReference>
<feature type="region of interest" description="Disordered" evidence="6">
    <location>
        <begin position="311"/>
        <end position="354"/>
    </location>
</feature>
<sequence>MELRQLRYLISIIDFGSFSKASGQLNVAQPALSQQIANLESELEKPLLVRSARGVQPTDAGLRLYRQAQIILAHVEQAKSDVLMSEFAEQFVGQVSVGLPTSTATMVALPYIQRMRSNFPGIQLRVVEALSGHLIEMLLNNRIDLAIQFRSEPAAGLQVERLLVEELFFISSEAETKGQPITFAEMAKRPVTVPGKPHAMRAVIDKACQEMGIELQIVADVDSLPALRGIAATGFAGVILPQSALAESTGYGEMFSRPIVEPKLTRPLALCRSEGAPRSRAMQAAEEVLRFLIKDLVEIGTWKGATLDLGLSSRKPDKSLTPKAKRRSRQPEQRAEPAAQMTPVVRKPPIRSAS</sequence>
<evidence type="ECO:0000256" key="2">
    <source>
        <dbReference type="ARBA" id="ARBA00023015"/>
    </source>
</evidence>
<dbReference type="GO" id="GO:0003677">
    <property type="term" value="F:DNA binding"/>
    <property type="evidence" value="ECO:0007669"/>
    <property type="project" value="UniProtKB-KW"/>
</dbReference>
<evidence type="ECO:0000256" key="4">
    <source>
        <dbReference type="ARBA" id="ARBA00023159"/>
    </source>
</evidence>
<dbReference type="InterPro" id="IPR036388">
    <property type="entry name" value="WH-like_DNA-bd_sf"/>
</dbReference>
<dbReference type="GO" id="GO:2000142">
    <property type="term" value="P:regulation of DNA-templated transcription initiation"/>
    <property type="evidence" value="ECO:0007669"/>
    <property type="project" value="TreeGrafter"/>
</dbReference>